<evidence type="ECO:0000313" key="3">
    <source>
        <dbReference type="EMBL" id="SEV80259.1"/>
    </source>
</evidence>
<keyword evidence="1" id="KW-1133">Transmembrane helix</keyword>
<evidence type="ECO:0000313" key="2">
    <source>
        <dbReference type="EMBL" id="HJE19244.1"/>
    </source>
</evidence>
<accession>A0A662Z0M9</accession>
<dbReference type="Pfam" id="PF17259">
    <property type="entry name" value="DUF5325"/>
    <property type="match status" value="1"/>
</dbReference>
<evidence type="ECO:0000313" key="4">
    <source>
        <dbReference type="Proteomes" id="UP000243605"/>
    </source>
</evidence>
<sequence length="63" mass="7230">MKTEKSKFIFVVLAFLAILLLVLFSAFIAYGYTWLAVLSIIGFIAVFGFGFSLKAKYRRNDWL</sequence>
<keyword evidence="1" id="KW-0472">Membrane</keyword>
<keyword evidence="4" id="KW-1185">Reference proteome</keyword>
<name>A0A662Z0M9_9STAP</name>
<organism evidence="3 4">
    <name type="scientific">Aliicoccus persicus</name>
    <dbReference type="NCBI Taxonomy" id="930138"/>
    <lineage>
        <taxon>Bacteria</taxon>
        <taxon>Bacillati</taxon>
        <taxon>Bacillota</taxon>
        <taxon>Bacilli</taxon>
        <taxon>Bacillales</taxon>
        <taxon>Staphylococcaceae</taxon>
        <taxon>Aliicoccus</taxon>
    </lineage>
</organism>
<feature type="transmembrane region" description="Helical" evidence="1">
    <location>
        <begin position="34"/>
        <end position="53"/>
    </location>
</feature>
<dbReference type="EMBL" id="DYYI01000025">
    <property type="protein sequence ID" value="HJE19244.1"/>
    <property type="molecule type" value="Genomic_DNA"/>
</dbReference>
<dbReference type="Proteomes" id="UP000763505">
    <property type="component" value="Unassembled WGS sequence"/>
</dbReference>
<dbReference type="RefSeq" id="WP_091472641.1">
    <property type="nucleotide sequence ID" value="NZ_FOIT01000001.1"/>
</dbReference>
<dbReference type="AlphaFoldDB" id="A0A662Z0M9"/>
<dbReference type="EMBL" id="FOIT01000001">
    <property type="protein sequence ID" value="SEV80259.1"/>
    <property type="molecule type" value="Genomic_DNA"/>
</dbReference>
<protein>
    <submittedName>
        <fullName evidence="2">YlaF family protein</fullName>
    </submittedName>
</protein>
<proteinExistence type="predicted"/>
<feature type="transmembrane region" description="Helical" evidence="1">
    <location>
        <begin position="7"/>
        <end position="28"/>
    </location>
</feature>
<evidence type="ECO:0000256" key="1">
    <source>
        <dbReference type="SAM" id="Phobius"/>
    </source>
</evidence>
<reference evidence="2" key="2">
    <citation type="journal article" date="2021" name="PeerJ">
        <title>Extensive microbial diversity within the chicken gut microbiome revealed by metagenomics and culture.</title>
        <authorList>
            <person name="Gilroy R."/>
            <person name="Ravi A."/>
            <person name="Getino M."/>
            <person name="Pursley I."/>
            <person name="Horton D.L."/>
            <person name="Alikhan N.F."/>
            <person name="Baker D."/>
            <person name="Gharbi K."/>
            <person name="Hall N."/>
            <person name="Watson M."/>
            <person name="Adriaenssens E.M."/>
            <person name="Foster-Nyarko E."/>
            <person name="Jarju S."/>
            <person name="Secka A."/>
            <person name="Antonio M."/>
            <person name="Oren A."/>
            <person name="Chaudhuri R.R."/>
            <person name="La Ragione R."/>
            <person name="Hildebrand F."/>
            <person name="Pallen M.J."/>
        </authorList>
    </citation>
    <scope>NUCLEOTIDE SEQUENCE</scope>
    <source>
        <strain evidence="2">6019</strain>
    </source>
</reference>
<reference evidence="2" key="3">
    <citation type="submission" date="2021-09" db="EMBL/GenBank/DDBJ databases">
        <authorList>
            <person name="Gilroy R."/>
        </authorList>
    </citation>
    <scope>NUCLEOTIDE SEQUENCE</scope>
    <source>
        <strain evidence="2">6019</strain>
    </source>
</reference>
<keyword evidence="1" id="KW-0812">Transmembrane</keyword>
<gene>
    <name evidence="2" type="ORF">K8V35_02700</name>
    <name evidence="3" type="ORF">SAMN05192557_0070</name>
</gene>
<dbReference type="InterPro" id="IPR035211">
    <property type="entry name" value="DUF5325"/>
</dbReference>
<dbReference type="Proteomes" id="UP000243605">
    <property type="component" value="Unassembled WGS sequence"/>
</dbReference>
<reference evidence="3 4" key="1">
    <citation type="submission" date="2016-10" db="EMBL/GenBank/DDBJ databases">
        <authorList>
            <person name="Varghese N."/>
            <person name="Submissions S."/>
        </authorList>
    </citation>
    <scope>NUCLEOTIDE SEQUENCE [LARGE SCALE GENOMIC DNA]</scope>
    <source>
        <strain evidence="3 4">IBRC-M10081</strain>
    </source>
</reference>